<sequence>MYFFAGFCWEAGMKTYSMVMLATGALIFSYALGTPARAEGTQWAGSINCSYGSGSLKLAIDGNGNITGNVTNGTVNHGGKRGTQIYFETYNAFGNRAFFRGQLDGFNMSGTYTQTSNSETCRWQASMVGVFADKPKSLKQDAFDVLKKGVRKLTPENSDRPNRSDGLGNGGGVRG</sequence>
<evidence type="ECO:0000313" key="2">
    <source>
        <dbReference type="EMBL" id="RUM98332.1"/>
    </source>
</evidence>
<dbReference type="RefSeq" id="WP_128626185.1">
    <property type="nucleotide sequence ID" value="NZ_RKST01000006.1"/>
</dbReference>
<comment type="caution">
    <text evidence="2">The sequence shown here is derived from an EMBL/GenBank/DDBJ whole genome shotgun (WGS) entry which is preliminary data.</text>
</comment>
<evidence type="ECO:0000256" key="1">
    <source>
        <dbReference type="SAM" id="MobiDB-lite"/>
    </source>
</evidence>
<name>A0A432V818_9HYPH</name>
<feature type="compositionally biased region" description="Basic and acidic residues" evidence="1">
    <location>
        <begin position="151"/>
        <end position="163"/>
    </location>
</feature>
<protein>
    <submittedName>
        <fullName evidence="2">Uncharacterized protein</fullName>
    </submittedName>
</protein>
<accession>A0A432V818</accession>
<organism evidence="2 3">
    <name type="scientific">Borborobacter arsenicus</name>
    <dbReference type="NCBI Taxonomy" id="1851146"/>
    <lineage>
        <taxon>Bacteria</taxon>
        <taxon>Pseudomonadati</taxon>
        <taxon>Pseudomonadota</taxon>
        <taxon>Alphaproteobacteria</taxon>
        <taxon>Hyphomicrobiales</taxon>
        <taxon>Phyllobacteriaceae</taxon>
        <taxon>Borborobacter</taxon>
    </lineage>
</organism>
<evidence type="ECO:0000313" key="3">
    <source>
        <dbReference type="Proteomes" id="UP000281647"/>
    </source>
</evidence>
<dbReference type="AlphaFoldDB" id="A0A432V818"/>
<gene>
    <name evidence="2" type="ORF">EET67_06745</name>
</gene>
<reference evidence="2 3" key="1">
    <citation type="submission" date="2018-11" db="EMBL/GenBank/DDBJ databases">
        <title>Pseudaminobacter arsenicus sp. nov., an arsenic-resistant bacterium isolated from arsenic-rich aquifers.</title>
        <authorList>
            <person name="Mu Y."/>
        </authorList>
    </citation>
    <scope>NUCLEOTIDE SEQUENCE [LARGE SCALE GENOMIC DNA]</scope>
    <source>
        <strain evidence="2 3">CB3</strain>
    </source>
</reference>
<proteinExistence type="predicted"/>
<keyword evidence="3" id="KW-1185">Reference proteome</keyword>
<dbReference type="EMBL" id="RKST01000006">
    <property type="protein sequence ID" value="RUM98332.1"/>
    <property type="molecule type" value="Genomic_DNA"/>
</dbReference>
<dbReference type="Proteomes" id="UP000281647">
    <property type="component" value="Unassembled WGS sequence"/>
</dbReference>
<feature type="region of interest" description="Disordered" evidence="1">
    <location>
        <begin position="151"/>
        <end position="175"/>
    </location>
</feature>
<dbReference type="OrthoDB" id="8117497at2"/>